<keyword evidence="3 9" id="KW-0645">Protease</keyword>
<dbReference type="InterPro" id="IPR015947">
    <property type="entry name" value="PUA-like_sf"/>
</dbReference>
<dbReference type="CDD" id="cd19500">
    <property type="entry name" value="RecA-like_Lon"/>
    <property type="match status" value="1"/>
</dbReference>
<dbReference type="InterPro" id="IPR008269">
    <property type="entry name" value="Lon_proteolytic"/>
</dbReference>
<dbReference type="Pfam" id="PF05362">
    <property type="entry name" value="Lon_C"/>
    <property type="match status" value="1"/>
</dbReference>
<dbReference type="InterPro" id="IPR027543">
    <property type="entry name" value="Lon_bac"/>
</dbReference>
<dbReference type="NCBIfam" id="TIGR00763">
    <property type="entry name" value="lon"/>
    <property type="match status" value="1"/>
</dbReference>
<dbReference type="FunFam" id="3.40.50.300:FF:000382">
    <property type="entry name" value="Lon protease homolog 2, peroxisomal"/>
    <property type="match status" value="1"/>
</dbReference>
<evidence type="ECO:0000256" key="4">
    <source>
        <dbReference type="ARBA" id="ARBA00022741"/>
    </source>
</evidence>
<dbReference type="InterPro" id="IPR003111">
    <property type="entry name" value="Lon_prtase_N"/>
</dbReference>
<feature type="active site" evidence="9 11">
    <location>
        <position position="677"/>
    </location>
</feature>
<dbReference type="PIRSF" id="PIRSF001174">
    <property type="entry name" value="Lon_proteas"/>
    <property type="match status" value="1"/>
</dbReference>
<dbReference type="SUPFAM" id="SSF52540">
    <property type="entry name" value="P-loop containing nucleoside triphosphate hydrolases"/>
    <property type="match status" value="1"/>
</dbReference>
<dbReference type="InterPro" id="IPR054594">
    <property type="entry name" value="Lon_lid"/>
</dbReference>
<dbReference type="Proteomes" id="UP000886757">
    <property type="component" value="Unassembled WGS sequence"/>
</dbReference>
<dbReference type="InterPro" id="IPR004815">
    <property type="entry name" value="Lon_bac/euk-typ"/>
</dbReference>
<dbReference type="InterPro" id="IPR020568">
    <property type="entry name" value="Ribosomal_Su5_D2-typ_SF"/>
</dbReference>
<evidence type="ECO:0000256" key="9">
    <source>
        <dbReference type="HAMAP-Rule" id="MF_01973"/>
    </source>
</evidence>
<feature type="active site" evidence="9 11">
    <location>
        <position position="720"/>
    </location>
</feature>
<dbReference type="GO" id="GO:0004252">
    <property type="term" value="F:serine-type endopeptidase activity"/>
    <property type="evidence" value="ECO:0007669"/>
    <property type="project" value="UniProtKB-UniRule"/>
</dbReference>
<keyword evidence="4 9" id="KW-0547">Nucleotide-binding</keyword>
<evidence type="ECO:0000256" key="5">
    <source>
        <dbReference type="ARBA" id="ARBA00022801"/>
    </source>
</evidence>
<keyword evidence="2 9" id="KW-0963">Cytoplasm</keyword>
<comment type="induction">
    <text evidence="9">By heat shock.</text>
</comment>
<dbReference type="GO" id="GO:0043565">
    <property type="term" value="F:sequence-specific DNA binding"/>
    <property type="evidence" value="ECO:0007669"/>
    <property type="project" value="UniProtKB-UniRule"/>
</dbReference>
<dbReference type="Pfam" id="PF00004">
    <property type="entry name" value="AAA"/>
    <property type="match status" value="1"/>
</dbReference>
<keyword evidence="8 9" id="KW-0346">Stress response</keyword>
<dbReference type="Gene3D" id="1.10.8.60">
    <property type="match status" value="1"/>
</dbReference>
<dbReference type="Pfam" id="PF02190">
    <property type="entry name" value="LON_substr_bdg"/>
    <property type="match status" value="1"/>
</dbReference>
<dbReference type="GO" id="GO:0005737">
    <property type="term" value="C:cytoplasm"/>
    <property type="evidence" value="ECO:0007669"/>
    <property type="project" value="UniProtKB-SubCell"/>
</dbReference>
<dbReference type="InterPro" id="IPR008268">
    <property type="entry name" value="Peptidase_S16_AS"/>
</dbReference>
<evidence type="ECO:0000313" key="18">
    <source>
        <dbReference type="Proteomes" id="UP000886757"/>
    </source>
</evidence>
<evidence type="ECO:0000256" key="11">
    <source>
        <dbReference type="PIRSR" id="PIRSR001174-1"/>
    </source>
</evidence>
<dbReference type="Gene3D" id="1.20.58.1480">
    <property type="match status" value="1"/>
</dbReference>
<feature type="binding site" evidence="9 12">
    <location>
        <begin position="354"/>
        <end position="361"/>
    </location>
    <ligand>
        <name>ATP</name>
        <dbReference type="ChEBI" id="CHEBI:30616"/>
    </ligand>
</feature>
<reference evidence="17" key="2">
    <citation type="journal article" date="2021" name="PeerJ">
        <title>Extensive microbial diversity within the chicken gut microbiome revealed by metagenomics and culture.</title>
        <authorList>
            <person name="Gilroy R."/>
            <person name="Ravi A."/>
            <person name="Getino M."/>
            <person name="Pursley I."/>
            <person name="Horton D.L."/>
            <person name="Alikhan N.F."/>
            <person name="Baker D."/>
            <person name="Gharbi K."/>
            <person name="Hall N."/>
            <person name="Watson M."/>
            <person name="Adriaenssens E.M."/>
            <person name="Foster-Nyarko E."/>
            <person name="Jarju S."/>
            <person name="Secka A."/>
            <person name="Antonio M."/>
            <person name="Oren A."/>
            <person name="Chaudhuri R.R."/>
            <person name="La Ragione R."/>
            <person name="Hildebrand F."/>
            <person name="Pallen M.J."/>
        </authorList>
    </citation>
    <scope>NUCLEOTIDE SEQUENCE</scope>
    <source>
        <strain evidence="17">ChiSjej4B22-8148</strain>
    </source>
</reference>
<dbReference type="Pfam" id="PF22667">
    <property type="entry name" value="Lon_lid"/>
    <property type="match status" value="1"/>
</dbReference>
<dbReference type="SMART" id="SM00464">
    <property type="entry name" value="LON"/>
    <property type="match status" value="1"/>
</dbReference>
<dbReference type="Gene3D" id="2.30.130.40">
    <property type="entry name" value="LON domain-like"/>
    <property type="match status" value="1"/>
</dbReference>
<evidence type="ECO:0000256" key="1">
    <source>
        <dbReference type="ARBA" id="ARBA00004496"/>
    </source>
</evidence>
<dbReference type="PROSITE" id="PS01046">
    <property type="entry name" value="LON_SER"/>
    <property type="match status" value="1"/>
</dbReference>
<evidence type="ECO:0000313" key="17">
    <source>
        <dbReference type="EMBL" id="HIR13086.1"/>
    </source>
</evidence>
<keyword evidence="6 9" id="KW-0720">Serine protease</keyword>
<dbReference type="InterPro" id="IPR027065">
    <property type="entry name" value="Lon_Prtase"/>
</dbReference>
<dbReference type="PANTHER" id="PTHR10046">
    <property type="entry name" value="ATP DEPENDENT LON PROTEASE FAMILY MEMBER"/>
    <property type="match status" value="1"/>
</dbReference>
<dbReference type="GO" id="GO:0034605">
    <property type="term" value="P:cellular response to heat"/>
    <property type="evidence" value="ECO:0007669"/>
    <property type="project" value="UniProtKB-UniRule"/>
</dbReference>
<evidence type="ECO:0000259" key="15">
    <source>
        <dbReference type="PROSITE" id="PS51786"/>
    </source>
</evidence>
<comment type="catalytic activity">
    <reaction evidence="9 10 13">
        <text>Hydrolysis of proteins in presence of ATP.</text>
        <dbReference type="EC" id="3.4.21.53"/>
    </reaction>
</comment>
<dbReference type="EMBL" id="DVGK01000048">
    <property type="protein sequence ID" value="HIR13086.1"/>
    <property type="molecule type" value="Genomic_DNA"/>
</dbReference>
<proteinExistence type="evidence at transcript level"/>
<dbReference type="Gene3D" id="3.40.50.300">
    <property type="entry name" value="P-loop containing nucleotide triphosphate hydrolases"/>
    <property type="match status" value="1"/>
</dbReference>
<evidence type="ECO:0000256" key="14">
    <source>
        <dbReference type="RuleBase" id="RU000591"/>
    </source>
</evidence>
<dbReference type="InterPro" id="IPR046336">
    <property type="entry name" value="Lon_prtase_N_sf"/>
</dbReference>
<dbReference type="GO" id="GO:0005524">
    <property type="term" value="F:ATP binding"/>
    <property type="evidence" value="ECO:0007669"/>
    <property type="project" value="UniProtKB-UniRule"/>
</dbReference>
<evidence type="ECO:0000256" key="10">
    <source>
        <dbReference type="PIRNR" id="PIRNR001174"/>
    </source>
</evidence>
<dbReference type="InterPro" id="IPR003593">
    <property type="entry name" value="AAA+_ATPase"/>
</dbReference>
<keyword evidence="7 9" id="KW-0067">ATP-binding</keyword>
<gene>
    <name evidence="9 17" type="primary">lon</name>
    <name evidence="17" type="ORF">IAB31_04070</name>
</gene>
<dbReference type="InterPro" id="IPR003959">
    <property type="entry name" value="ATPase_AAA_core"/>
</dbReference>
<name>A0A9D1ABH7_9FIRM</name>
<dbReference type="SUPFAM" id="SSF88697">
    <property type="entry name" value="PUA domain-like"/>
    <property type="match status" value="1"/>
</dbReference>
<dbReference type="HAMAP" id="MF_01973">
    <property type="entry name" value="lon_bact"/>
    <property type="match status" value="1"/>
</dbReference>
<protein>
    <recommendedName>
        <fullName evidence="9 10">Lon protease</fullName>
        <ecNumber evidence="9 10">3.4.21.53</ecNumber>
    </recommendedName>
    <alternativeName>
        <fullName evidence="9">ATP-dependent protease La</fullName>
    </alternativeName>
</protein>
<dbReference type="PROSITE" id="PS51787">
    <property type="entry name" value="LON_N"/>
    <property type="match status" value="1"/>
</dbReference>
<evidence type="ECO:0000256" key="8">
    <source>
        <dbReference type="ARBA" id="ARBA00023016"/>
    </source>
</evidence>
<dbReference type="PROSITE" id="PS51786">
    <property type="entry name" value="LON_PROTEOLYTIC"/>
    <property type="match status" value="1"/>
</dbReference>
<sequence length="774" mass="86754">MEEQRKIMPVIPLRGLSVLPGMVLHFDISRDRSIKAVEAAMSGDQKIFLVTQRNPDHNNPGLPDLYEIGLEAKIKNVAKLPQGIIRVMVEGCERGQLLDLDESGAYLTGEIEEIIWEPLELNEATKTAMVRALQELLKRYCQLNQKFGKDMLRQTLEITSLSELVQQIAVHLPLFYEERQKLLEAMDLAEEYDTLCTVLVNEMEIIQIRNEIQQKVKERVDKNQKEYILREQIKVIQEELGENTLLSDVENYKKAALELEAPEKVKTKLLKEIDRLKGIGNNSAESSVLRGYIETLLELPWDHASQDNQNLKNAEKVLNEDHYGLEKVKERVLEYLAVRVLSGKGTSPILCLAGPPGTGKTSIARSIARALGKEYVRISLGGVRDEAEIRGHRRTYVGAMPGRIASGLRQAGVKNPLMLLDEIDKVSSDYKGDTASALLEVLDSEQNSRFRDHYVELPLDLSQVLFVATANDLHTVPRPLLDRMEIIEVNSYTANEKLHIAKDHLVKKQLERHGIKKEQLTITKPALMAIINGYTKEAGVRQLERKIGDICRKAARELLEGHETKIRVGEKNLEKYLGRKRYTIQKKNPANEIGIVRGLAWTSVGGDTLQIEVNLMPGKGEFLLTGQLGDVMKESAQTAISYIRSVSEEYQIESDFFQKKDIHIHIPEGAVPKDGPSAGITMATAILSAVTGIPVRADVAMTGEITLRGRVLPIGGLKEKLLAARQAGMRTVIVPWENKEDVEEISKEITEGMEFIYAKSMPEVLKTALVPSKD</sequence>
<evidence type="ECO:0000259" key="16">
    <source>
        <dbReference type="PROSITE" id="PS51787"/>
    </source>
</evidence>
<comment type="caution">
    <text evidence="17">The sequence shown here is derived from an EMBL/GenBank/DDBJ whole genome shotgun (WGS) entry which is preliminary data.</text>
</comment>
<dbReference type="Gene3D" id="1.20.5.5270">
    <property type="match status" value="1"/>
</dbReference>
<dbReference type="InterPro" id="IPR014721">
    <property type="entry name" value="Ribsml_uS5_D2-typ_fold_subgr"/>
</dbReference>
<feature type="domain" description="Lon proteolytic" evidence="15">
    <location>
        <begin position="590"/>
        <end position="771"/>
    </location>
</feature>
<dbReference type="Gene3D" id="3.30.230.10">
    <property type="match status" value="1"/>
</dbReference>
<keyword evidence="5 9" id="KW-0378">Hydrolase</keyword>
<accession>A0A9D1ABH7</accession>
<dbReference type="InterPro" id="IPR027417">
    <property type="entry name" value="P-loop_NTPase"/>
</dbReference>
<comment type="similarity">
    <text evidence="9 10 13 14">Belongs to the peptidase S16 family.</text>
</comment>
<dbReference type="EC" id="3.4.21.53" evidence="9 10"/>
<dbReference type="GO" id="GO:0006515">
    <property type="term" value="P:protein quality control for misfolded or incompletely synthesized proteins"/>
    <property type="evidence" value="ECO:0007669"/>
    <property type="project" value="UniProtKB-UniRule"/>
</dbReference>
<comment type="subcellular location">
    <subcellularLocation>
        <location evidence="1 9 10">Cytoplasm</location>
    </subcellularLocation>
</comment>
<reference evidence="17" key="1">
    <citation type="submission" date="2020-10" db="EMBL/GenBank/DDBJ databases">
        <authorList>
            <person name="Gilroy R."/>
        </authorList>
    </citation>
    <scope>NUCLEOTIDE SEQUENCE</scope>
    <source>
        <strain evidence="17">ChiSjej4B22-8148</strain>
    </source>
</reference>
<dbReference type="SMART" id="SM00382">
    <property type="entry name" value="AAA"/>
    <property type="match status" value="1"/>
</dbReference>
<comment type="function">
    <text evidence="9">ATP-dependent serine protease that mediates the selective degradation of mutant and abnormal proteins as well as certain short-lived regulatory proteins. Required for cellular homeostasis and for survival from DNA damage and developmental changes induced by stress. Degrades polypeptides processively to yield small peptide fragments that are 5 to 10 amino acids long. Binds to DNA in a double-stranded, site-specific manner.</text>
</comment>
<dbReference type="AlphaFoldDB" id="A0A9D1ABH7"/>
<evidence type="ECO:0000256" key="3">
    <source>
        <dbReference type="ARBA" id="ARBA00022670"/>
    </source>
</evidence>
<evidence type="ECO:0000256" key="13">
    <source>
        <dbReference type="PROSITE-ProRule" id="PRU01122"/>
    </source>
</evidence>
<dbReference type="GO" id="GO:0004176">
    <property type="term" value="F:ATP-dependent peptidase activity"/>
    <property type="evidence" value="ECO:0007669"/>
    <property type="project" value="UniProtKB-UniRule"/>
</dbReference>
<evidence type="ECO:0000256" key="12">
    <source>
        <dbReference type="PIRSR" id="PIRSR001174-2"/>
    </source>
</evidence>
<evidence type="ECO:0000256" key="7">
    <source>
        <dbReference type="ARBA" id="ARBA00022840"/>
    </source>
</evidence>
<organism evidence="17 18">
    <name type="scientific">Candidatus Choladousia intestinavium</name>
    <dbReference type="NCBI Taxonomy" id="2840727"/>
    <lineage>
        <taxon>Bacteria</taxon>
        <taxon>Bacillati</taxon>
        <taxon>Bacillota</taxon>
        <taxon>Clostridia</taxon>
        <taxon>Lachnospirales</taxon>
        <taxon>Lachnospiraceae</taxon>
        <taxon>Lachnospiraceae incertae sedis</taxon>
        <taxon>Candidatus Choladousia</taxon>
    </lineage>
</organism>
<comment type="subunit">
    <text evidence="9 10">Homohexamer. Organized in a ring with a central cavity.</text>
</comment>
<dbReference type="PRINTS" id="PR00830">
    <property type="entry name" value="ENDOLAPTASE"/>
</dbReference>
<dbReference type="GO" id="GO:0016887">
    <property type="term" value="F:ATP hydrolysis activity"/>
    <property type="evidence" value="ECO:0007669"/>
    <property type="project" value="UniProtKB-UniRule"/>
</dbReference>
<dbReference type="SUPFAM" id="SSF54211">
    <property type="entry name" value="Ribosomal protein S5 domain 2-like"/>
    <property type="match status" value="1"/>
</dbReference>
<evidence type="ECO:0000256" key="2">
    <source>
        <dbReference type="ARBA" id="ARBA00022490"/>
    </source>
</evidence>
<feature type="domain" description="Lon N-terminal" evidence="16">
    <location>
        <begin position="8"/>
        <end position="203"/>
    </location>
</feature>
<evidence type="ECO:0000256" key="6">
    <source>
        <dbReference type="ARBA" id="ARBA00022825"/>
    </source>
</evidence>